<evidence type="ECO:0000256" key="12">
    <source>
        <dbReference type="ARBA" id="ARBA00023306"/>
    </source>
</evidence>
<dbReference type="GO" id="GO:0071555">
    <property type="term" value="P:cell wall organization"/>
    <property type="evidence" value="ECO:0007669"/>
    <property type="project" value="UniProtKB-KW"/>
</dbReference>
<feature type="transmembrane region" description="Helical" evidence="23">
    <location>
        <begin position="285"/>
        <end position="310"/>
    </location>
</feature>
<evidence type="ECO:0000256" key="19">
    <source>
        <dbReference type="ARBA" id="ARBA00044770"/>
    </source>
</evidence>
<feature type="transmembrane region" description="Helical" evidence="23">
    <location>
        <begin position="23"/>
        <end position="43"/>
    </location>
</feature>
<gene>
    <name evidence="24" type="ORF">LX16_0975</name>
</gene>
<evidence type="ECO:0000256" key="14">
    <source>
        <dbReference type="ARBA" id="ARBA00032370"/>
    </source>
</evidence>
<dbReference type="GO" id="GO:0008360">
    <property type="term" value="P:regulation of cell shape"/>
    <property type="evidence" value="ECO:0007669"/>
    <property type="project" value="UniProtKB-KW"/>
</dbReference>
<keyword evidence="6" id="KW-0808">Transferase</keyword>
<accession>A0A562VBL4</accession>
<organism evidence="24 25">
    <name type="scientific">Stackebrandtia albiflava</name>
    <dbReference type="NCBI Taxonomy" id="406432"/>
    <lineage>
        <taxon>Bacteria</taxon>
        <taxon>Bacillati</taxon>
        <taxon>Actinomycetota</taxon>
        <taxon>Actinomycetes</taxon>
        <taxon>Glycomycetales</taxon>
        <taxon>Glycomycetaceae</taxon>
        <taxon>Stackebrandtia</taxon>
    </lineage>
</organism>
<evidence type="ECO:0000256" key="4">
    <source>
        <dbReference type="ARBA" id="ARBA00022618"/>
    </source>
</evidence>
<comment type="function">
    <text evidence="21">Peptidoglycan polymerase that is essential for cell division.</text>
</comment>
<protein>
    <recommendedName>
        <fullName evidence="17">Probable peptidoglycan glycosyltransferase FtsW</fullName>
        <ecNumber evidence="19">2.4.99.28</ecNumber>
    </recommendedName>
    <alternativeName>
        <fullName evidence="18">Cell division protein FtsW</fullName>
    </alternativeName>
    <alternativeName>
        <fullName evidence="15">Cell wall polymerase</fullName>
    </alternativeName>
    <alternativeName>
        <fullName evidence="14">Peptidoglycan polymerase</fullName>
    </alternativeName>
</protein>
<dbReference type="GO" id="GO:0051301">
    <property type="term" value="P:cell division"/>
    <property type="evidence" value="ECO:0007669"/>
    <property type="project" value="UniProtKB-KW"/>
</dbReference>
<dbReference type="InterPro" id="IPR001182">
    <property type="entry name" value="FtsW/RodA"/>
</dbReference>
<keyword evidence="25" id="KW-1185">Reference proteome</keyword>
<sequence>MTTLTRRPRTGFATLRGLLDRPLASYFLLLASAGLLLLIGLVMVFSATMVKAYEEDGNAFSDIMRQSLWALIGLVTFWLAQRMPVRLYRRAGRPLMIVAGFFLVVVAIMPAGDESGGLGTDSGHWITIGQFQFQPSEIMKFAFLLYVSAVLTRAGPKIGLWRELAVPLFPVAAVVFLLVGYTDLGTMLCLVAMFFGLLWTAGVRLRVFGAMAGMALAGVLVLILVASYRLERLVSFSNPEQYADGWGYQAVQGYYAIATGGWFGVGLGESRQKWEWLPNGHNDFIFALIAEELGVVGCVVILVLFMVLSYSGFRIANRVDDPFRRLAAAGLTTWISVQAMINIGGVVGLIPITGLPLPLISDGGTALVVVLGAIGMLASFARAEPDAARALRARNPGRWTRLLWAPVPPRPRTTGRSGKTRATRSDET</sequence>
<evidence type="ECO:0000313" key="24">
    <source>
        <dbReference type="EMBL" id="TWJ15275.1"/>
    </source>
</evidence>
<feature type="transmembrane region" description="Helical" evidence="23">
    <location>
        <begin position="63"/>
        <end position="80"/>
    </location>
</feature>
<dbReference type="AlphaFoldDB" id="A0A562VBL4"/>
<feature type="region of interest" description="Disordered" evidence="22">
    <location>
        <begin position="404"/>
        <end position="428"/>
    </location>
</feature>
<feature type="transmembrane region" description="Helical" evidence="23">
    <location>
        <begin position="138"/>
        <end position="156"/>
    </location>
</feature>
<comment type="pathway">
    <text evidence="2">Cell wall biogenesis; peptidoglycan biosynthesis.</text>
</comment>
<dbReference type="GO" id="GO:0005886">
    <property type="term" value="C:plasma membrane"/>
    <property type="evidence" value="ECO:0007669"/>
    <property type="project" value="UniProtKB-SubCell"/>
</dbReference>
<dbReference type="Pfam" id="PF01098">
    <property type="entry name" value="FTSW_RODA_SPOVE"/>
    <property type="match status" value="1"/>
</dbReference>
<comment type="caution">
    <text evidence="24">The sequence shown here is derived from an EMBL/GenBank/DDBJ whole genome shotgun (WGS) entry which is preliminary data.</text>
</comment>
<feature type="transmembrane region" description="Helical" evidence="23">
    <location>
        <begin position="205"/>
        <end position="225"/>
    </location>
</feature>
<dbReference type="RefSeq" id="WP_147133702.1">
    <property type="nucleotide sequence ID" value="NZ_BAABIJ010000001.1"/>
</dbReference>
<evidence type="ECO:0000256" key="23">
    <source>
        <dbReference type="SAM" id="Phobius"/>
    </source>
</evidence>
<feature type="transmembrane region" description="Helical" evidence="23">
    <location>
        <begin position="364"/>
        <end position="383"/>
    </location>
</feature>
<evidence type="ECO:0000256" key="11">
    <source>
        <dbReference type="ARBA" id="ARBA00023136"/>
    </source>
</evidence>
<dbReference type="EC" id="2.4.99.28" evidence="19"/>
<evidence type="ECO:0000256" key="7">
    <source>
        <dbReference type="ARBA" id="ARBA00022692"/>
    </source>
</evidence>
<feature type="transmembrane region" description="Helical" evidence="23">
    <location>
        <begin position="331"/>
        <end position="352"/>
    </location>
</feature>
<evidence type="ECO:0000256" key="10">
    <source>
        <dbReference type="ARBA" id="ARBA00022989"/>
    </source>
</evidence>
<keyword evidence="7 23" id="KW-0812">Transmembrane</keyword>
<keyword evidence="13" id="KW-0961">Cell wall biogenesis/degradation</keyword>
<evidence type="ECO:0000313" key="25">
    <source>
        <dbReference type="Proteomes" id="UP000321617"/>
    </source>
</evidence>
<feature type="transmembrane region" description="Helical" evidence="23">
    <location>
        <begin position="168"/>
        <end position="199"/>
    </location>
</feature>
<dbReference type="EMBL" id="VLLL01000005">
    <property type="protein sequence ID" value="TWJ15275.1"/>
    <property type="molecule type" value="Genomic_DNA"/>
</dbReference>
<evidence type="ECO:0000256" key="17">
    <source>
        <dbReference type="ARBA" id="ARBA00041185"/>
    </source>
</evidence>
<evidence type="ECO:0000256" key="6">
    <source>
        <dbReference type="ARBA" id="ARBA00022679"/>
    </source>
</evidence>
<keyword evidence="12" id="KW-0131">Cell cycle</keyword>
<evidence type="ECO:0000256" key="1">
    <source>
        <dbReference type="ARBA" id="ARBA00004651"/>
    </source>
</evidence>
<keyword evidence="4 24" id="KW-0132">Cell division</keyword>
<comment type="catalytic activity">
    <reaction evidence="20">
        <text>[GlcNAc-(1-&gt;4)-Mur2Ac(oyl-L-Ala-gamma-D-Glu-L-Lys-D-Ala-D-Ala)](n)-di-trans,octa-cis-undecaprenyl diphosphate + beta-D-GlcNAc-(1-&gt;4)-Mur2Ac(oyl-L-Ala-gamma-D-Glu-L-Lys-D-Ala-D-Ala)-di-trans,octa-cis-undecaprenyl diphosphate = [GlcNAc-(1-&gt;4)-Mur2Ac(oyl-L-Ala-gamma-D-Glu-L-Lys-D-Ala-D-Ala)](n+1)-di-trans,octa-cis-undecaprenyl diphosphate + di-trans,octa-cis-undecaprenyl diphosphate + H(+)</text>
        <dbReference type="Rhea" id="RHEA:23708"/>
        <dbReference type="Rhea" id="RHEA-COMP:9602"/>
        <dbReference type="Rhea" id="RHEA-COMP:9603"/>
        <dbReference type="ChEBI" id="CHEBI:15378"/>
        <dbReference type="ChEBI" id="CHEBI:58405"/>
        <dbReference type="ChEBI" id="CHEBI:60033"/>
        <dbReference type="ChEBI" id="CHEBI:78435"/>
        <dbReference type="EC" id="2.4.99.28"/>
    </reaction>
</comment>
<evidence type="ECO:0000256" key="15">
    <source>
        <dbReference type="ARBA" id="ARBA00033270"/>
    </source>
</evidence>
<dbReference type="GO" id="GO:0015648">
    <property type="term" value="F:lipid-linked peptidoglycan transporter activity"/>
    <property type="evidence" value="ECO:0007669"/>
    <property type="project" value="TreeGrafter"/>
</dbReference>
<evidence type="ECO:0000256" key="8">
    <source>
        <dbReference type="ARBA" id="ARBA00022960"/>
    </source>
</evidence>
<dbReference type="PANTHER" id="PTHR30474:SF2">
    <property type="entry name" value="PEPTIDOGLYCAN GLYCOSYLTRANSFERASE FTSW-RELATED"/>
    <property type="match status" value="1"/>
</dbReference>
<evidence type="ECO:0000256" key="18">
    <source>
        <dbReference type="ARBA" id="ARBA00041418"/>
    </source>
</evidence>
<keyword evidence="5" id="KW-0328">Glycosyltransferase</keyword>
<evidence type="ECO:0000256" key="9">
    <source>
        <dbReference type="ARBA" id="ARBA00022984"/>
    </source>
</evidence>
<proteinExistence type="inferred from homology"/>
<keyword evidence="3" id="KW-1003">Cell membrane</keyword>
<comment type="subcellular location">
    <subcellularLocation>
        <location evidence="1">Cell membrane</location>
        <topology evidence="1">Multi-pass membrane protein</topology>
    </subcellularLocation>
</comment>
<dbReference type="GO" id="GO:0032153">
    <property type="term" value="C:cell division site"/>
    <property type="evidence" value="ECO:0007669"/>
    <property type="project" value="TreeGrafter"/>
</dbReference>
<dbReference type="InterPro" id="IPR013437">
    <property type="entry name" value="FtsW"/>
</dbReference>
<keyword evidence="8" id="KW-0133">Cell shape</keyword>
<dbReference type="NCBIfam" id="TIGR02614">
    <property type="entry name" value="ftsW"/>
    <property type="match status" value="1"/>
</dbReference>
<evidence type="ECO:0000256" key="3">
    <source>
        <dbReference type="ARBA" id="ARBA00022475"/>
    </source>
</evidence>
<evidence type="ECO:0000256" key="22">
    <source>
        <dbReference type="SAM" id="MobiDB-lite"/>
    </source>
</evidence>
<evidence type="ECO:0000256" key="5">
    <source>
        <dbReference type="ARBA" id="ARBA00022676"/>
    </source>
</evidence>
<keyword evidence="9" id="KW-0573">Peptidoglycan synthesis</keyword>
<keyword evidence="11 23" id="KW-0472">Membrane</keyword>
<dbReference type="PANTHER" id="PTHR30474">
    <property type="entry name" value="CELL CYCLE PROTEIN"/>
    <property type="match status" value="1"/>
</dbReference>
<name>A0A562VBL4_9ACTN</name>
<evidence type="ECO:0000256" key="16">
    <source>
        <dbReference type="ARBA" id="ARBA00038053"/>
    </source>
</evidence>
<evidence type="ECO:0000256" key="21">
    <source>
        <dbReference type="ARBA" id="ARBA00049966"/>
    </source>
</evidence>
<dbReference type="OrthoDB" id="9768187at2"/>
<feature type="transmembrane region" description="Helical" evidence="23">
    <location>
        <begin position="92"/>
        <end position="112"/>
    </location>
</feature>
<reference evidence="24 25" key="1">
    <citation type="journal article" date="2013" name="Stand. Genomic Sci.">
        <title>Genomic Encyclopedia of Type Strains, Phase I: The one thousand microbial genomes (KMG-I) project.</title>
        <authorList>
            <person name="Kyrpides N.C."/>
            <person name="Woyke T."/>
            <person name="Eisen J.A."/>
            <person name="Garrity G."/>
            <person name="Lilburn T.G."/>
            <person name="Beck B.J."/>
            <person name="Whitman W.B."/>
            <person name="Hugenholtz P."/>
            <person name="Klenk H.P."/>
        </authorList>
    </citation>
    <scope>NUCLEOTIDE SEQUENCE [LARGE SCALE GENOMIC DNA]</scope>
    <source>
        <strain evidence="24 25">DSM 45044</strain>
    </source>
</reference>
<dbReference type="GO" id="GO:0009252">
    <property type="term" value="P:peptidoglycan biosynthetic process"/>
    <property type="evidence" value="ECO:0007669"/>
    <property type="project" value="UniProtKB-KW"/>
</dbReference>
<comment type="similarity">
    <text evidence="16">Belongs to the SEDS family. FtsW subfamily.</text>
</comment>
<evidence type="ECO:0000256" key="20">
    <source>
        <dbReference type="ARBA" id="ARBA00049902"/>
    </source>
</evidence>
<evidence type="ECO:0000256" key="2">
    <source>
        <dbReference type="ARBA" id="ARBA00004752"/>
    </source>
</evidence>
<evidence type="ECO:0000256" key="13">
    <source>
        <dbReference type="ARBA" id="ARBA00023316"/>
    </source>
</evidence>
<keyword evidence="10 23" id="KW-1133">Transmembrane helix</keyword>
<dbReference type="Proteomes" id="UP000321617">
    <property type="component" value="Unassembled WGS sequence"/>
</dbReference>
<dbReference type="GO" id="GO:0008955">
    <property type="term" value="F:peptidoglycan glycosyltransferase activity"/>
    <property type="evidence" value="ECO:0007669"/>
    <property type="project" value="UniProtKB-EC"/>
</dbReference>